<dbReference type="InterPro" id="IPR052159">
    <property type="entry name" value="Competence_DNA_uptake"/>
</dbReference>
<dbReference type="InterPro" id="IPR035681">
    <property type="entry name" value="ComA-like_MBL"/>
</dbReference>
<dbReference type="InterPro" id="IPR025405">
    <property type="entry name" value="DUF4131"/>
</dbReference>
<feature type="transmembrane region" description="Helical" evidence="6">
    <location>
        <begin position="363"/>
        <end position="386"/>
    </location>
</feature>
<keyword evidence="9" id="KW-1185">Reference proteome</keyword>
<dbReference type="InterPro" id="IPR001279">
    <property type="entry name" value="Metallo-B-lactamas"/>
</dbReference>
<dbReference type="GO" id="GO:0005886">
    <property type="term" value="C:plasma membrane"/>
    <property type="evidence" value="ECO:0007669"/>
    <property type="project" value="UniProtKB-SubCell"/>
</dbReference>
<dbReference type="Proteomes" id="UP000295380">
    <property type="component" value="Unassembled WGS sequence"/>
</dbReference>
<dbReference type="PANTHER" id="PTHR30619">
    <property type="entry name" value="DNA INTERNALIZATION/COMPETENCE PROTEIN COMEC/REC2"/>
    <property type="match status" value="1"/>
</dbReference>
<evidence type="ECO:0000256" key="4">
    <source>
        <dbReference type="ARBA" id="ARBA00022989"/>
    </source>
</evidence>
<dbReference type="Pfam" id="PF00753">
    <property type="entry name" value="Lactamase_B"/>
    <property type="match status" value="1"/>
</dbReference>
<evidence type="ECO:0000256" key="5">
    <source>
        <dbReference type="ARBA" id="ARBA00023136"/>
    </source>
</evidence>
<feature type="transmembrane region" description="Helical" evidence="6">
    <location>
        <begin position="398"/>
        <end position="419"/>
    </location>
</feature>
<dbReference type="RefSeq" id="WP_133693944.1">
    <property type="nucleotide sequence ID" value="NZ_SOBR01000001.1"/>
</dbReference>
<keyword evidence="5 6" id="KW-0472">Membrane</keyword>
<evidence type="ECO:0000256" key="1">
    <source>
        <dbReference type="ARBA" id="ARBA00004651"/>
    </source>
</evidence>
<dbReference type="Pfam" id="PF03772">
    <property type="entry name" value="Competence"/>
    <property type="match status" value="1"/>
</dbReference>
<dbReference type="EMBL" id="SOBR01000001">
    <property type="protein sequence ID" value="TDU25035.1"/>
    <property type="molecule type" value="Genomic_DNA"/>
</dbReference>
<dbReference type="PANTHER" id="PTHR30619:SF1">
    <property type="entry name" value="RECOMBINATION PROTEIN 2"/>
    <property type="match status" value="1"/>
</dbReference>
<accession>A0A4R7NV52</accession>
<feature type="domain" description="Metallo-beta-lactamase" evidence="7">
    <location>
        <begin position="517"/>
        <end position="696"/>
    </location>
</feature>
<feature type="transmembrane region" description="Helical" evidence="6">
    <location>
        <begin position="336"/>
        <end position="351"/>
    </location>
</feature>
<dbReference type="SMART" id="SM00849">
    <property type="entry name" value="Lactamase_B"/>
    <property type="match status" value="1"/>
</dbReference>
<protein>
    <submittedName>
        <fullName evidence="8">Competence protein ComEC</fullName>
    </submittedName>
</protein>
<evidence type="ECO:0000256" key="3">
    <source>
        <dbReference type="ARBA" id="ARBA00022692"/>
    </source>
</evidence>
<keyword evidence="3 6" id="KW-0812">Transmembrane</keyword>
<evidence type="ECO:0000256" key="2">
    <source>
        <dbReference type="ARBA" id="ARBA00022475"/>
    </source>
</evidence>
<dbReference type="GO" id="GO:0030420">
    <property type="term" value="P:establishment of competence for transformation"/>
    <property type="evidence" value="ECO:0007669"/>
    <property type="project" value="InterPro"/>
</dbReference>
<dbReference type="InterPro" id="IPR036866">
    <property type="entry name" value="RibonucZ/Hydroxyglut_hydro"/>
</dbReference>
<reference evidence="8 9" key="1">
    <citation type="submission" date="2019-03" db="EMBL/GenBank/DDBJ databases">
        <title>Genomic Encyclopedia of Type Strains, Phase IV (KMG-IV): sequencing the most valuable type-strain genomes for metagenomic binning, comparative biology and taxonomic classification.</title>
        <authorList>
            <person name="Goeker M."/>
        </authorList>
    </citation>
    <scope>NUCLEOTIDE SEQUENCE [LARGE SCALE GENOMIC DNA]</scope>
    <source>
        <strain evidence="8 9">DSM 6770</strain>
    </source>
</reference>
<sequence>MNMGWAMPLAVAALAGSVWGRWGLAGGLCAWGVAALLAAARGHWRWLTMLVVAGVCAWQVAEQRAGTLPDGLSRQDVTLAGRVVQVRQDQGLTRLRVAVSHCVPQETGLPPCDALSRVRLSWYDAPPVHVGDHWRWRVRMRPPQGFANDHGFDYAAWLWREGIQATGYVRDSAVTRRSSIGASTLRDAGLAFLEAQPLSELATRWLAALTLGASERLTQDDWDLLNATGTTHLMVISGLHVGLVASVTLMLLRLLARGMTPGHWRLATWPWWLAGGATLAYAGMAGFEPPALRATVMALLGLWVASGRHAPGPWQAWWLALLVIVVSNPLTVWRPGLWLSFLAVGVLITAWQGRPAPRGVRGWLWALGRSQCLLAPFMAAAVLIGFERLAPVGPLVNLLAVPLVGSIMVPLGLLGWALAWSPRLAMIPWGMFDELAQGVWKGLTWAGTWLPAWSPPIWETWPLALILAALGTAWLPPGMVGYLRLWATASLVALALTLRPPGVAPGRVVVTVHDVGQGQLVELRSATQRLLFDTGPRYGSGFTPAESLWPAGRHFDDVIVSHSDRDHAGGVKTLAEMHHVARWWGPPEMPVGIATRACRRGVAWQRDGVDYRFLSPVAGDVTRSDNDRSCVLLVTAGDQRLLITGDAGSDIERRLLTGLETPLTVLVAGHHGSRTSSSPAFVARTRPKHVIFSAGRDNAHGHPHPEVVRRFRRVGSCLWNTATEGALRFTLGAATLRMQAARPPGGVEGACIGVESGG</sequence>
<proteinExistence type="predicted"/>
<comment type="caution">
    <text evidence="8">The sequence shown here is derived from an EMBL/GenBank/DDBJ whole genome shotgun (WGS) entry which is preliminary data.</text>
</comment>
<dbReference type="NCBIfam" id="TIGR00360">
    <property type="entry name" value="ComEC_N-term"/>
    <property type="match status" value="1"/>
</dbReference>
<keyword evidence="4 6" id="KW-1133">Transmembrane helix</keyword>
<evidence type="ECO:0000313" key="8">
    <source>
        <dbReference type="EMBL" id="TDU25035.1"/>
    </source>
</evidence>
<keyword evidence="2" id="KW-1003">Cell membrane</keyword>
<dbReference type="InterPro" id="IPR004797">
    <property type="entry name" value="Competence_ComEC/Rec2"/>
</dbReference>
<name>A0A4R7NV52_9GAMM</name>
<dbReference type="CDD" id="cd07731">
    <property type="entry name" value="ComA-like_MBL-fold"/>
    <property type="match status" value="1"/>
</dbReference>
<dbReference type="InterPro" id="IPR004477">
    <property type="entry name" value="ComEC_N"/>
</dbReference>
<feature type="transmembrane region" description="Helical" evidence="6">
    <location>
        <begin position="314"/>
        <end position="330"/>
    </location>
</feature>
<dbReference type="Gene3D" id="3.60.15.10">
    <property type="entry name" value="Ribonuclease Z/Hydroxyacylglutathione hydrolase-like"/>
    <property type="match status" value="1"/>
</dbReference>
<dbReference type="OrthoDB" id="9761531at2"/>
<feature type="transmembrane region" description="Helical" evidence="6">
    <location>
        <begin position="266"/>
        <end position="284"/>
    </location>
</feature>
<dbReference type="NCBIfam" id="TIGR00361">
    <property type="entry name" value="ComEC_Rec2"/>
    <property type="match status" value="1"/>
</dbReference>
<gene>
    <name evidence="8" type="ORF">C8E00_101427</name>
</gene>
<feature type="transmembrane region" description="Helical" evidence="6">
    <location>
        <begin position="233"/>
        <end position="254"/>
    </location>
</feature>
<evidence type="ECO:0000313" key="9">
    <source>
        <dbReference type="Proteomes" id="UP000295380"/>
    </source>
</evidence>
<dbReference type="SUPFAM" id="SSF56281">
    <property type="entry name" value="Metallo-hydrolase/oxidoreductase"/>
    <property type="match status" value="1"/>
</dbReference>
<dbReference type="AlphaFoldDB" id="A0A4R7NV52"/>
<evidence type="ECO:0000259" key="7">
    <source>
        <dbReference type="SMART" id="SM00849"/>
    </source>
</evidence>
<dbReference type="Pfam" id="PF13567">
    <property type="entry name" value="DUF4131"/>
    <property type="match status" value="1"/>
</dbReference>
<evidence type="ECO:0000256" key="6">
    <source>
        <dbReference type="SAM" id="Phobius"/>
    </source>
</evidence>
<organism evidence="8 9">
    <name type="scientific">Chromohalobacter marismortui</name>
    <dbReference type="NCBI Taxonomy" id="42055"/>
    <lineage>
        <taxon>Bacteria</taxon>
        <taxon>Pseudomonadati</taxon>
        <taxon>Pseudomonadota</taxon>
        <taxon>Gammaproteobacteria</taxon>
        <taxon>Oceanospirillales</taxon>
        <taxon>Halomonadaceae</taxon>
        <taxon>Chromohalobacter</taxon>
    </lineage>
</organism>
<comment type="subcellular location">
    <subcellularLocation>
        <location evidence="1">Cell membrane</location>
        <topology evidence="1">Multi-pass membrane protein</topology>
    </subcellularLocation>
</comment>